<keyword evidence="5" id="KW-0723">Serine/threonine-protein kinase</keyword>
<dbReference type="SUPFAM" id="SSF49785">
    <property type="entry name" value="Galactose-binding domain-like"/>
    <property type="match status" value="1"/>
</dbReference>
<feature type="compositionally biased region" description="Low complexity" evidence="2">
    <location>
        <begin position="331"/>
        <end position="341"/>
    </location>
</feature>
<proteinExistence type="predicted"/>
<evidence type="ECO:0000256" key="2">
    <source>
        <dbReference type="SAM" id="MobiDB-lite"/>
    </source>
</evidence>
<feature type="region of interest" description="Disordered" evidence="2">
    <location>
        <begin position="467"/>
        <end position="518"/>
    </location>
</feature>
<keyword evidence="3" id="KW-0812">Transmembrane</keyword>
<keyword evidence="5" id="KW-0418">Kinase</keyword>
<organism evidence="5 6">
    <name type="scientific">Nocardioides ginsengisegetis</name>
    <dbReference type="NCBI Taxonomy" id="661491"/>
    <lineage>
        <taxon>Bacteria</taxon>
        <taxon>Bacillati</taxon>
        <taxon>Actinomycetota</taxon>
        <taxon>Actinomycetes</taxon>
        <taxon>Propionibacteriales</taxon>
        <taxon>Nocardioidaceae</taxon>
        <taxon>Nocardioides</taxon>
    </lineage>
</organism>
<dbReference type="Gene3D" id="2.60.120.260">
    <property type="entry name" value="Galactose-binding domain-like"/>
    <property type="match status" value="1"/>
</dbReference>
<feature type="compositionally biased region" description="Low complexity" evidence="2">
    <location>
        <begin position="301"/>
        <end position="311"/>
    </location>
</feature>
<keyword evidence="5" id="KW-0808">Transferase</keyword>
<keyword evidence="3" id="KW-0472">Membrane</keyword>
<keyword evidence="1" id="KW-0675">Receptor</keyword>
<feature type="transmembrane region" description="Helical" evidence="3">
    <location>
        <begin position="440"/>
        <end position="461"/>
    </location>
</feature>
<dbReference type="Gene3D" id="1.10.510.10">
    <property type="entry name" value="Transferase(Phosphotransferase) domain 1"/>
    <property type="match status" value="1"/>
</dbReference>
<feature type="compositionally biased region" description="Basic and acidic residues" evidence="2">
    <location>
        <begin position="265"/>
        <end position="275"/>
    </location>
</feature>
<dbReference type="InterPro" id="IPR011009">
    <property type="entry name" value="Kinase-like_dom_sf"/>
</dbReference>
<keyword evidence="3" id="KW-1133">Transmembrane helix</keyword>
<dbReference type="Proteomes" id="UP000580910">
    <property type="component" value="Unassembled WGS sequence"/>
</dbReference>
<keyword evidence="6" id="KW-1185">Reference proteome</keyword>
<protein>
    <submittedName>
        <fullName evidence="5">Serine/threonine protein kinase</fullName>
    </submittedName>
</protein>
<feature type="region of interest" description="Disordered" evidence="2">
    <location>
        <begin position="368"/>
        <end position="434"/>
    </location>
</feature>
<dbReference type="Gene3D" id="3.30.200.20">
    <property type="entry name" value="Phosphorylase Kinase, domain 1"/>
    <property type="match status" value="1"/>
</dbReference>
<evidence type="ECO:0000313" key="6">
    <source>
        <dbReference type="Proteomes" id="UP000580910"/>
    </source>
</evidence>
<name>A0A7W3J3T4_9ACTN</name>
<dbReference type="PROSITE" id="PS50011">
    <property type="entry name" value="PROTEIN_KINASE_DOM"/>
    <property type="match status" value="1"/>
</dbReference>
<reference evidence="5 6" key="1">
    <citation type="submission" date="2020-07" db="EMBL/GenBank/DDBJ databases">
        <title>Sequencing the genomes of 1000 actinobacteria strains.</title>
        <authorList>
            <person name="Klenk H.-P."/>
        </authorList>
    </citation>
    <scope>NUCLEOTIDE SEQUENCE [LARGE SCALE GENOMIC DNA]</scope>
    <source>
        <strain evidence="5 6">DSM 21349</strain>
    </source>
</reference>
<accession>A0A7W3J3T4</accession>
<evidence type="ECO:0000313" key="5">
    <source>
        <dbReference type="EMBL" id="MBA8805670.1"/>
    </source>
</evidence>
<evidence type="ECO:0000256" key="3">
    <source>
        <dbReference type="SAM" id="Phobius"/>
    </source>
</evidence>
<dbReference type="GO" id="GO:0004674">
    <property type="term" value="F:protein serine/threonine kinase activity"/>
    <property type="evidence" value="ECO:0007669"/>
    <property type="project" value="UniProtKB-KW"/>
</dbReference>
<dbReference type="SMART" id="SM00220">
    <property type="entry name" value="S_TKc"/>
    <property type="match status" value="1"/>
</dbReference>
<evidence type="ECO:0000259" key="4">
    <source>
        <dbReference type="PROSITE" id="PS50011"/>
    </source>
</evidence>
<feature type="compositionally biased region" description="Polar residues" evidence="2">
    <location>
        <begin position="477"/>
        <end position="498"/>
    </location>
</feature>
<dbReference type="GO" id="GO:0005524">
    <property type="term" value="F:ATP binding"/>
    <property type="evidence" value="ECO:0007669"/>
    <property type="project" value="InterPro"/>
</dbReference>
<gene>
    <name evidence="5" type="ORF">FB382_004015</name>
</gene>
<dbReference type="EMBL" id="JACGXA010000003">
    <property type="protein sequence ID" value="MBA8805670.1"/>
    <property type="molecule type" value="Genomic_DNA"/>
</dbReference>
<dbReference type="RefSeq" id="WP_182541709.1">
    <property type="nucleotide sequence ID" value="NZ_JACGXA010000003.1"/>
</dbReference>
<dbReference type="InterPro" id="IPR000719">
    <property type="entry name" value="Prot_kinase_dom"/>
</dbReference>
<feature type="domain" description="Protein kinase" evidence="4">
    <location>
        <begin position="15"/>
        <end position="241"/>
    </location>
</feature>
<feature type="region of interest" description="Disordered" evidence="2">
    <location>
        <begin position="251"/>
        <end position="354"/>
    </location>
</feature>
<evidence type="ECO:0000256" key="1">
    <source>
        <dbReference type="ARBA" id="ARBA00023170"/>
    </source>
</evidence>
<comment type="caution">
    <text evidence="5">The sequence shown here is derived from an EMBL/GenBank/DDBJ whole genome shotgun (WGS) entry which is preliminary data.</text>
</comment>
<dbReference type="AlphaFoldDB" id="A0A7W3J3T4"/>
<sequence length="636" mass="66854">MPNSIRPGDVLADRYRLVDLLAESEGGRFWRAHDKVLQRHVALHVIDADDERAPGLLEAARQSATVPDRRLLRVLDADQVDGLTYVVNEWGSGHSLDVMLADEGPLATRRAAWLVSEVAASLAAAHAVGVAHGRLVPENVIVDRSGSVRIIGFSVDAALHGLPPGRVSTDVADLGGLLYCALTGRWPGVSRSSVPAAPQEHGRLLRPRQVRAGIPRTLDLLCDAVVNPYAVPSSRDGHDLTTAQGIRDALTDFVGDPSGMAEAEVTSRERREGSRGQETARMPVLPPLAEMPEPEPEAEEVPGPVSAPVSDPVDESVPDDAAITSTHDQLPGAAPTPAATPSVDLPTQAGLPIFDDATDDVSWLTARAEKAPPPPPFEPHPERPLFAPDPEDGQPVRKTRPSAATGSRDYWPWDTSTGTGTGAVPVPDEDEDDEVPGRSWLRLAFGILAALVLLVAVLVAYNLGRGKTPLGAEPDDSSSSSAKGTPVASSTPITTLTASDFDPQGDPPEENPDLAPLAVDGDATTAWRTMTYDQNMGPGGLKTGVGLTIDLGESHDVSEVDLTLVGAATGVSIYVTDTAPTGVRGLTPAASVTAAARQRVPLDEPVTGRYVTVWLTSLPQIAGGYRGEIAEVGVRG</sequence>
<dbReference type="SUPFAM" id="SSF56112">
    <property type="entry name" value="Protein kinase-like (PK-like)"/>
    <property type="match status" value="1"/>
</dbReference>
<dbReference type="CDD" id="cd13973">
    <property type="entry name" value="PK_MviN-like"/>
    <property type="match status" value="1"/>
</dbReference>
<dbReference type="InterPro" id="IPR008979">
    <property type="entry name" value="Galactose-bd-like_sf"/>
</dbReference>